<keyword evidence="6" id="KW-1133">Transmembrane helix</keyword>
<feature type="active site" description="Proton acceptor" evidence="3">
    <location>
        <position position="176"/>
    </location>
</feature>
<keyword evidence="2 5" id="KW-0378">Hydrolase</keyword>
<dbReference type="GO" id="GO:0004382">
    <property type="term" value="F:GDP phosphatase activity"/>
    <property type="evidence" value="ECO:0007669"/>
    <property type="project" value="TreeGrafter"/>
</dbReference>
<name>A0A8S1H2K5_9PELO</name>
<dbReference type="GO" id="GO:0006256">
    <property type="term" value="P:UDP catabolic process"/>
    <property type="evidence" value="ECO:0007669"/>
    <property type="project" value="TreeGrafter"/>
</dbReference>
<dbReference type="GO" id="GO:0017111">
    <property type="term" value="F:ribonucleoside triphosphate phosphatase activity"/>
    <property type="evidence" value="ECO:0007669"/>
    <property type="project" value="TreeGrafter"/>
</dbReference>
<dbReference type="PROSITE" id="PS01238">
    <property type="entry name" value="GDA1_CD39_NTPASE"/>
    <property type="match status" value="1"/>
</dbReference>
<dbReference type="InterPro" id="IPR000407">
    <property type="entry name" value="GDA1_CD39_NTPase"/>
</dbReference>
<protein>
    <submittedName>
        <fullName evidence="7">Uncharacterized protein</fullName>
    </submittedName>
</protein>
<keyword evidence="4" id="KW-0547">Nucleotide-binding</keyword>
<feature type="transmembrane region" description="Helical" evidence="6">
    <location>
        <begin position="493"/>
        <end position="514"/>
    </location>
</feature>
<comment type="similarity">
    <text evidence="1 5">Belongs to the GDA1/CD39 NTPase family.</text>
</comment>
<proteinExistence type="inferred from homology"/>
<dbReference type="OrthoDB" id="6372431at2759"/>
<keyword evidence="6" id="KW-0812">Transmembrane</keyword>
<comment type="caution">
    <text evidence="7">The sequence shown here is derived from an EMBL/GenBank/DDBJ whole genome shotgun (WGS) entry which is preliminary data.</text>
</comment>
<accession>A0A8S1H2K5</accession>
<dbReference type="Proteomes" id="UP000835052">
    <property type="component" value="Unassembled WGS sequence"/>
</dbReference>
<dbReference type="FunFam" id="3.30.420.150:FF:000003">
    <property type="entry name" value="ectonucleoside triphosphate diphosphohydrolase 7"/>
    <property type="match status" value="1"/>
</dbReference>
<dbReference type="Gene3D" id="3.30.420.40">
    <property type="match status" value="1"/>
</dbReference>
<evidence type="ECO:0000256" key="2">
    <source>
        <dbReference type="ARBA" id="ARBA00022801"/>
    </source>
</evidence>
<dbReference type="EMBL" id="CAJGYM010000006">
    <property type="protein sequence ID" value="CAD6187590.1"/>
    <property type="molecule type" value="Genomic_DNA"/>
</dbReference>
<dbReference type="Pfam" id="PF01150">
    <property type="entry name" value="GDA1_CD39"/>
    <property type="match status" value="1"/>
</dbReference>
<evidence type="ECO:0000256" key="3">
    <source>
        <dbReference type="PIRSR" id="PIRSR600407-1"/>
    </source>
</evidence>
<evidence type="ECO:0000256" key="6">
    <source>
        <dbReference type="SAM" id="Phobius"/>
    </source>
</evidence>
<dbReference type="Gene3D" id="3.30.420.150">
    <property type="entry name" value="Exopolyphosphatase. Domain 2"/>
    <property type="match status" value="1"/>
</dbReference>
<organism evidence="7 8">
    <name type="scientific">Caenorhabditis auriculariae</name>
    <dbReference type="NCBI Taxonomy" id="2777116"/>
    <lineage>
        <taxon>Eukaryota</taxon>
        <taxon>Metazoa</taxon>
        <taxon>Ecdysozoa</taxon>
        <taxon>Nematoda</taxon>
        <taxon>Chromadorea</taxon>
        <taxon>Rhabditida</taxon>
        <taxon>Rhabditina</taxon>
        <taxon>Rhabditomorpha</taxon>
        <taxon>Rhabditoidea</taxon>
        <taxon>Rhabditidae</taxon>
        <taxon>Peloderinae</taxon>
        <taxon>Caenorhabditis</taxon>
    </lineage>
</organism>
<evidence type="ECO:0000313" key="8">
    <source>
        <dbReference type="Proteomes" id="UP000835052"/>
    </source>
</evidence>
<gene>
    <name evidence="7" type="ORF">CAUJ_LOCUS3509</name>
</gene>
<evidence type="ECO:0000256" key="4">
    <source>
        <dbReference type="PIRSR" id="PIRSR600407-2"/>
    </source>
</evidence>
<evidence type="ECO:0000313" key="7">
    <source>
        <dbReference type="EMBL" id="CAD6187590.1"/>
    </source>
</evidence>
<dbReference type="GO" id="GO:0005794">
    <property type="term" value="C:Golgi apparatus"/>
    <property type="evidence" value="ECO:0007669"/>
    <property type="project" value="TreeGrafter"/>
</dbReference>
<dbReference type="GO" id="GO:0045134">
    <property type="term" value="F:UDP phosphatase activity"/>
    <property type="evidence" value="ECO:0007669"/>
    <property type="project" value="TreeGrafter"/>
</dbReference>
<dbReference type="PANTHER" id="PTHR11782">
    <property type="entry name" value="ADENOSINE/GUANOSINE DIPHOSPHATASE"/>
    <property type="match status" value="1"/>
</dbReference>
<dbReference type="AlphaFoldDB" id="A0A8S1H2K5"/>
<reference evidence="7" key="1">
    <citation type="submission" date="2020-10" db="EMBL/GenBank/DDBJ databases">
        <authorList>
            <person name="Kikuchi T."/>
        </authorList>
    </citation>
    <scope>NUCLEOTIDE SEQUENCE</scope>
    <source>
        <strain evidence="7">NKZ352</strain>
    </source>
</reference>
<sequence length="550" mass="61895">MRMTTRLLICAVVALFAIPIVLLLYTFEAFDYFVPPFAGKEEERSYGVICDAGSTGTRLFVYSWTSSSDAEMIKIEPVMFEGRPVMKKVTPGLSSFADNPSAATEYIRPLLDFASLHIPAEHRPFTPVFIFATAGMRLLPDEKKKAILDNLHSHLPTITEMQVMKEHIRVIEGKWEGIYSWIAVNYILGKFNLQSNGSMDFPGTSQSQVRPKTVGMVDMGGASVQIAFELPQNSPFLSENVENVNLGCHDDDPKFKYKLFVTTFLGYGVNEGLRKYEQKLSDEVRLINGSVIQDACMPLNLHKTVEREDKSMFVRRGSGNWTSCVEKLTTLIHPTVEEAINKCLSQCYFGSVAAPEIKLSDMEIYGFSEYWYSHQDVLGLGGLYNQSMIAKKSQLFCSQRWSTIQAAAKKLFYPKADDERLRTQCFKSAWVSAILHTGFSVDRTKNRFQSALTIAGQEVQWALGAMIYHMRFFPLRDSATNLTVARHPVANSWWIATPILLLLIVVSVLTFAWLSSKSVRPRPGLFRNAYSYKLLTNEFIGAPAFSPSLA</sequence>
<evidence type="ECO:0000256" key="1">
    <source>
        <dbReference type="ARBA" id="ARBA00009283"/>
    </source>
</evidence>
<keyword evidence="8" id="KW-1185">Reference proteome</keyword>
<keyword evidence="4" id="KW-0067">ATP-binding</keyword>
<dbReference type="GO" id="GO:0046036">
    <property type="term" value="P:CTP metabolic process"/>
    <property type="evidence" value="ECO:0007669"/>
    <property type="project" value="TreeGrafter"/>
</dbReference>
<feature type="binding site" evidence="4">
    <location>
        <begin position="221"/>
        <end position="225"/>
    </location>
    <ligand>
        <name>ATP</name>
        <dbReference type="ChEBI" id="CHEBI:30616"/>
    </ligand>
</feature>
<evidence type="ECO:0000256" key="5">
    <source>
        <dbReference type="RuleBase" id="RU003833"/>
    </source>
</evidence>
<dbReference type="PANTHER" id="PTHR11782:SF121">
    <property type="entry name" value="NUCLEOSIDE-DIPHOSPHATASE MIG-23"/>
    <property type="match status" value="1"/>
</dbReference>
<dbReference type="GO" id="GO:0005524">
    <property type="term" value="F:ATP binding"/>
    <property type="evidence" value="ECO:0007669"/>
    <property type="project" value="UniProtKB-KW"/>
</dbReference>
<keyword evidence="6" id="KW-0472">Membrane</keyword>
<dbReference type="GO" id="GO:0016020">
    <property type="term" value="C:membrane"/>
    <property type="evidence" value="ECO:0007669"/>
    <property type="project" value="TreeGrafter"/>
</dbReference>